<dbReference type="AlphaFoldDB" id="M7ZPP2"/>
<evidence type="ECO:0000313" key="2">
    <source>
        <dbReference type="EMBL" id="EMS62052.1"/>
    </source>
</evidence>
<feature type="region of interest" description="Disordered" evidence="1">
    <location>
        <begin position="79"/>
        <end position="99"/>
    </location>
</feature>
<sequence length="125" mass="13882">MARARRYTAHRSGHRGTRRRRAKTTMEARLHVEAHGGVRRRRSRRRSTTSRVKIKREIIGSNLDVCARGRIVQSWPGVDVGGRANAGRGHARSDGMCRAEGEGPKEDVVFAGIVRLGPSVRTCTV</sequence>
<proteinExistence type="predicted"/>
<feature type="region of interest" description="Disordered" evidence="1">
    <location>
        <begin position="1"/>
        <end position="24"/>
    </location>
</feature>
<evidence type="ECO:0000256" key="1">
    <source>
        <dbReference type="SAM" id="MobiDB-lite"/>
    </source>
</evidence>
<accession>M7ZPP2</accession>
<name>M7ZPP2_TRIUA</name>
<organism evidence="2">
    <name type="scientific">Triticum urartu</name>
    <name type="common">Red wild einkorn</name>
    <name type="synonym">Crithodium urartu</name>
    <dbReference type="NCBI Taxonomy" id="4572"/>
    <lineage>
        <taxon>Eukaryota</taxon>
        <taxon>Viridiplantae</taxon>
        <taxon>Streptophyta</taxon>
        <taxon>Embryophyta</taxon>
        <taxon>Tracheophyta</taxon>
        <taxon>Spermatophyta</taxon>
        <taxon>Magnoliopsida</taxon>
        <taxon>Liliopsida</taxon>
        <taxon>Poales</taxon>
        <taxon>Poaceae</taxon>
        <taxon>BOP clade</taxon>
        <taxon>Pooideae</taxon>
        <taxon>Triticodae</taxon>
        <taxon>Triticeae</taxon>
        <taxon>Triticinae</taxon>
        <taxon>Triticum</taxon>
    </lineage>
</organism>
<protein>
    <submittedName>
        <fullName evidence="2">Uncharacterized protein</fullName>
    </submittedName>
</protein>
<gene>
    <name evidence="2" type="ORF">TRIUR3_12813</name>
</gene>
<feature type="compositionally biased region" description="Basic residues" evidence="1">
    <location>
        <begin position="1"/>
        <end position="23"/>
    </location>
</feature>
<dbReference type="EMBL" id="KD087243">
    <property type="protein sequence ID" value="EMS62052.1"/>
    <property type="molecule type" value="Genomic_DNA"/>
</dbReference>
<reference evidence="2" key="1">
    <citation type="journal article" date="2013" name="Nature">
        <title>Draft genome of the wheat A-genome progenitor Triticum urartu.</title>
        <authorList>
            <person name="Ling H.Q."/>
            <person name="Zhao S."/>
            <person name="Liu D."/>
            <person name="Wang J."/>
            <person name="Sun H."/>
            <person name="Zhang C."/>
            <person name="Fan H."/>
            <person name="Li D."/>
            <person name="Dong L."/>
            <person name="Tao Y."/>
            <person name="Gao C."/>
            <person name="Wu H."/>
            <person name="Li Y."/>
            <person name="Cui Y."/>
            <person name="Guo X."/>
            <person name="Zheng S."/>
            <person name="Wang B."/>
            <person name="Yu K."/>
            <person name="Liang Q."/>
            <person name="Yang W."/>
            <person name="Lou X."/>
            <person name="Chen J."/>
            <person name="Feng M."/>
            <person name="Jian J."/>
            <person name="Zhang X."/>
            <person name="Luo G."/>
            <person name="Jiang Y."/>
            <person name="Liu J."/>
            <person name="Wang Z."/>
            <person name="Sha Y."/>
            <person name="Zhang B."/>
            <person name="Wu H."/>
            <person name="Tang D."/>
            <person name="Shen Q."/>
            <person name="Xue P."/>
            <person name="Zou S."/>
            <person name="Wang X."/>
            <person name="Liu X."/>
            <person name="Wang F."/>
            <person name="Yang Y."/>
            <person name="An X."/>
            <person name="Dong Z."/>
            <person name="Zhang K."/>
            <person name="Zhang X."/>
            <person name="Luo M.C."/>
            <person name="Dvorak J."/>
            <person name="Tong Y."/>
            <person name="Wang J."/>
            <person name="Yang H."/>
            <person name="Li Z."/>
            <person name="Wang D."/>
            <person name="Zhang A."/>
            <person name="Wang J."/>
        </authorList>
    </citation>
    <scope>NUCLEOTIDE SEQUENCE</scope>
</reference>